<evidence type="ECO:0000313" key="2">
    <source>
        <dbReference type="EMBL" id="CAK7348885.1"/>
    </source>
</evidence>
<dbReference type="Proteomes" id="UP001314170">
    <property type="component" value="Unassembled WGS sequence"/>
</dbReference>
<keyword evidence="3" id="KW-1185">Reference proteome</keyword>
<feature type="compositionally biased region" description="Basic and acidic residues" evidence="1">
    <location>
        <begin position="58"/>
        <end position="67"/>
    </location>
</feature>
<organism evidence="2 3">
    <name type="scientific">Dovyalis caffra</name>
    <dbReference type="NCBI Taxonomy" id="77055"/>
    <lineage>
        <taxon>Eukaryota</taxon>
        <taxon>Viridiplantae</taxon>
        <taxon>Streptophyta</taxon>
        <taxon>Embryophyta</taxon>
        <taxon>Tracheophyta</taxon>
        <taxon>Spermatophyta</taxon>
        <taxon>Magnoliopsida</taxon>
        <taxon>eudicotyledons</taxon>
        <taxon>Gunneridae</taxon>
        <taxon>Pentapetalae</taxon>
        <taxon>rosids</taxon>
        <taxon>fabids</taxon>
        <taxon>Malpighiales</taxon>
        <taxon>Salicaceae</taxon>
        <taxon>Flacourtieae</taxon>
        <taxon>Dovyalis</taxon>
    </lineage>
</organism>
<dbReference type="PANTHER" id="PTHR36856:SF2">
    <property type="match status" value="1"/>
</dbReference>
<evidence type="ECO:0000313" key="3">
    <source>
        <dbReference type="Proteomes" id="UP001314170"/>
    </source>
</evidence>
<comment type="caution">
    <text evidence="2">The sequence shown here is derived from an EMBL/GenBank/DDBJ whole genome shotgun (WGS) entry which is preliminary data.</text>
</comment>
<evidence type="ECO:0000256" key="1">
    <source>
        <dbReference type="SAM" id="MobiDB-lite"/>
    </source>
</evidence>
<proteinExistence type="predicted"/>
<feature type="compositionally biased region" description="Basic and acidic residues" evidence="1">
    <location>
        <begin position="12"/>
        <end position="21"/>
    </location>
</feature>
<dbReference type="EMBL" id="CAWUPB010001173">
    <property type="protein sequence ID" value="CAK7348885.1"/>
    <property type="molecule type" value="Genomic_DNA"/>
</dbReference>
<dbReference type="AlphaFoldDB" id="A0AAV1SD23"/>
<protein>
    <submittedName>
        <fullName evidence="2">Uncharacterized protein</fullName>
    </submittedName>
</protein>
<reference evidence="2 3" key="1">
    <citation type="submission" date="2024-01" db="EMBL/GenBank/DDBJ databases">
        <authorList>
            <person name="Waweru B."/>
        </authorList>
    </citation>
    <scope>NUCLEOTIDE SEQUENCE [LARGE SCALE GENOMIC DNA]</scope>
</reference>
<feature type="region of interest" description="Disordered" evidence="1">
    <location>
        <begin position="58"/>
        <end position="87"/>
    </location>
</feature>
<name>A0AAV1SD23_9ROSI</name>
<feature type="region of interest" description="Disordered" evidence="1">
    <location>
        <begin position="1"/>
        <end position="21"/>
    </location>
</feature>
<dbReference type="PANTHER" id="PTHR36856">
    <property type="entry name" value="OS07G0175200 PROTEIN"/>
    <property type="match status" value="1"/>
</dbReference>
<gene>
    <name evidence="2" type="ORF">DCAF_LOCUS21594</name>
</gene>
<sequence length="136" mass="15059">MEISNYPLVNETTDHKEEPSNKEDVLGFGLCWALLYDNQTKKLARQLVVSHAMARASCKMDKEKGESSEGDNVGTNVGTKKKMSQDRAEALKKCLEESKGDHNKCKSKIDAFQSSSASRKRPLLPLKLKSGSLTDV</sequence>
<accession>A0AAV1SD23</accession>